<dbReference type="AlphaFoldDB" id="A0ABD1ZDB0"/>
<protein>
    <submittedName>
        <fullName evidence="1">Uncharacterized protein</fullName>
    </submittedName>
</protein>
<comment type="caution">
    <text evidence="1">The sequence shown here is derived from an EMBL/GenBank/DDBJ whole genome shotgun (WGS) entry which is preliminary data.</text>
</comment>
<organism evidence="1 2">
    <name type="scientific">Riccia fluitans</name>
    <dbReference type="NCBI Taxonomy" id="41844"/>
    <lineage>
        <taxon>Eukaryota</taxon>
        <taxon>Viridiplantae</taxon>
        <taxon>Streptophyta</taxon>
        <taxon>Embryophyta</taxon>
        <taxon>Marchantiophyta</taxon>
        <taxon>Marchantiopsida</taxon>
        <taxon>Marchantiidae</taxon>
        <taxon>Marchantiales</taxon>
        <taxon>Ricciaceae</taxon>
        <taxon>Riccia</taxon>
    </lineage>
</organism>
<gene>
    <name evidence="1" type="ORF">R1flu_017552</name>
</gene>
<sequence>MRYGAGRQSCLAGDYHFPDSSRCYQRLRAGLVRGERGLLDSDGAVPYVNGTLGVRVRIQASTVRRLVDVGRRPRLILRKAGQIDDPHWELDRPAVFTERSRISNLDAHNMGEKGKGMLPRLQVDAATPSSLRNFAVCSATRSRDSLPTAKAVATCRQRSPSRQEIQGRPNSRSLNRKIRAHYSNFLLIANRRPILYLYESTGTLVAQGGGARGAHDGPGTH</sequence>
<proteinExistence type="predicted"/>
<evidence type="ECO:0000313" key="1">
    <source>
        <dbReference type="EMBL" id="KAL2649424.1"/>
    </source>
</evidence>
<dbReference type="EMBL" id="JBHFFA010000001">
    <property type="protein sequence ID" value="KAL2649424.1"/>
    <property type="molecule type" value="Genomic_DNA"/>
</dbReference>
<name>A0ABD1ZDB0_9MARC</name>
<keyword evidence="2" id="KW-1185">Reference proteome</keyword>
<dbReference type="Proteomes" id="UP001605036">
    <property type="component" value="Unassembled WGS sequence"/>
</dbReference>
<reference evidence="1 2" key="1">
    <citation type="submission" date="2024-09" db="EMBL/GenBank/DDBJ databases">
        <title>Chromosome-scale assembly of Riccia fluitans.</title>
        <authorList>
            <person name="Paukszto L."/>
            <person name="Sawicki J."/>
            <person name="Karawczyk K."/>
            <person name="Piernik-Szablinska J."/>
            <person name="Szczecinska M."/>
            <person name="Mazdziarz M."/>
        </authorList>
    </citation>
    <scope>NUCLEOTIDE SEQUENCE [LARGE SCALE GENOMIC DNA]</scope>
    <source>
        <strain evidence="1">Rf_01</strain>
        <tissue evidence="1">Aerial parts of the thallus</tissue>
    </source>
</reference>
<accession>A0ABD1ZDB0</accession>
<evidence type="ECO:0000313" key="2">
    <source>
        <dbReference type="Proteomes" id="UP001605036"/>
    </source>
</evidence>